<evidence type="ECO:0000256" key="11">
    <source>
        <dbReference type="HAMAP-Rule" id="MF_02006"/>
    </source>
</evidence>
<dbReference type="GO" id="GO:0006437">
    <property type="term" value="P:tyrosyl-tRNA aminoacylation"/>
    <property type="evidence" value="ECO:0007669"/>
    <property type="project" value="UniProtKB-UniRule"/>
</dbReference>
<evidence type="ECO:0000313" key="13">
    <source>
        <dbReference type="EMBL" id="OWJ75851.1"/>
    </source>
</evidence>
<keyword evidence="5 11" id="KW-0067">ATP-binding</keyword>
<comment type="function">
    <text evidence="11">Catalyzes the attachment of tyrosine to tRNA(Tyr) in a two-step reaction: tyrosine is first activated by ATP to form Tyr-AMP and then transferred to the acceptor end of tRNA(Tyr).</text>
</comment>
<evidence type="ECO:0000256" key="9">
    <source>
        <dbReference type="ARBA" id="ARBA00048248"/>
    </source>
</evidence>
<dbReference type="PRINTS" id="PR01040">
    <property type="entry name" value="TRNASYNTHTYR"/>
</dbReference>
<dbReference type="OrthoDB" id="9804243at2"/>
<dbReference type="InterPro" id="IPR024088">
    <property type="entry name" value="Tyr-tRNA-ligase_bac-type"/>
</dbReference>
<evidence type="ECO:0000256" key="2">
    <source>
        <dbReference type="ARBA" id="ARBA00022490"/>
    </source>
</evidence>
<dbReference type="EC" id="6.1.1.1" evidence="11"/>
<dbReference type="GO" id="GO:0005829">
    <property type="term" value="C:cytosol"/>
    <property type="evidence" value="ECO:0007669"/>
    <property type="project" value="TreeGrafter"/>
</dbReference>
<evidence type="ECO:0000256" key="6">
    <source>
        <dbReference type="ARBA" id="ARBA00022884"/>
    </source>
</evidence>
<dbReference type="GO" id="GO:0042803">
    <property type="term" value="F:protein homodimerization activity"/>
    <property type="evidence" value="ECO:0007669"/>
    <property type="project" value="UniProtKB-ARBA"/>
</dbReference>
<keyword evidence="4 11" id="KW-0547">Nucleotide-binding</keyword>
<dbReference type="InterPro" id="IPR024107">
    <property type="entry name" value="Tyr-tRNA-ligase_bac_1"/>
</dbReference>
<dbReference type="HAMAP" id="MF_02006">
    <property type="entry name" value="Tyr_tRNA_synth_type1"/>
    <property type="match status" value="1"/>
</dbReference>
<keyword evidence="8 11" id="KW-0030">Aminoacyl-tRNA synthetase</keyword>
<dbReference type="CDD" id="cd00165">
    <property type="entry name" value="S4"/>
    <property type="match status" value="1"/>
</dbReference>
<feature type="short sequence motif" description="'HIGH' region" evidence="11">
    <location>
        <begin position="45"/>
        <end position="54"/>
    </location>
</feature>
<keyword evidence="3 11" id="KW-0436">Ligase</keyword>
<protein>
    <recommendedName>
        <fullName evidence="11">Tyrosine--tRNA ligase</fullName>
        <ecNumber evidence="11">6.1.1.1</ecNumber>
    </recommendedName>
    <alternativeName>
        <fullName evidence="11">Tyrosyl-tRNA synthetase</fullName>
        <shortName evidence="11">TyrRS</shortName>
    </alternativeName>
</protein>
<dbReference type="NCBIfam" id="TIGR00234">
    <property type="entry name" value="tyrS"/>
    <property type="match status" value="1"/>
</dbReference>
<dbReference type="Gene3D" id="1.10.240.10">
    <property type="entry name" value="Tyrosyl-Transfer RNA Synthetase"/>
    <property type="match status" value="1"/>
</dbReference>
<comment type="caution">
    <text evidence="13">The sequence shown here is derived from an EMBL/GenBank/DDBJ whole genome shotgun (WGS) entry which is preliminary data.</text>
</comment>
<dbReference type="InterPro" id="IPR014729">
    <property type="entry name" value="Rossmann-like_a/b/a_fold"/>
</dbReference>
<proteinExistence type="inferred from homology"/>
<dbReference type="PANTHER" id="PTHR11766">
    <property type="entry name" value="TYROSYL-TRNA SYNTHETASE"/>
    <property type="match status" value="1"/>
</dbReference>
<dbReference type="InterPro" id="IPR036986">
    <property type="entry name" value="S4_RNA-bd_sf"/>
</dbReference>
<dbReference type="PANTHER" id="PTHR11766:SF0">
    <property type="entry name" value="TYROSINE--TRNA LIGASE, MITOCHONDRIAL"/>
    <property type="match status" value="1"/>
</dbReference>
<sequence>MAFQPKSDFLSVMIERGYVADCTDYEALDAALVKGIVPAYIGYDATAASLHVGHLLNIMMLRWLQKTGHKPITLMGGGTTKVGDPSFRSEERPLLTPERIDENIAGMKQVFSRYLSYGEAGNGALMLNNAEWLDHLNYLEFLRDIGRHFSVNRMLSFESVKSRLDREQSLSFLEFNYMILQAYDFLELNRRYGCLLQMGGSDQWGNIVNGIDLTRRVIDEEIYGLTSPLLTTSDGRKMGKSAGGAVWLNAQMLSPYEFWQFWRNTTDADVARFLKLYTELPVAECERLGALAGSEINGAKIILANEVTTLLHGAEAAEAAEATAREVFEKGGIGDDLPTLALESGEVGEGITLAQLVVRSGLAKSGKDAKRLIAEGGLRVNDAAEADAGRMFAPADLAEPVKLTAGRKRHALVVLN</sequence>
<dbReference type="AlphaFoldDB" id="A0A212A8D6"/>
<dbReference type="EMBL" id="NIPW01000034">
    <property type="protein sequence ID" value="OWJ75851.1"/>
    <property type="molecule type" value="Genomic_DNA"/>
</dbReference>
<comment type="subcellular location">
    <subcellularLocation>
        <location evidence="1 11">Cytoplasm</location>
    </subcellularLocation>
</comment>
<dbReference type="SUPFAM" id="SSF52374">
    <property type="entry name" value="Nucleotidylyl transferase"/>
    <property type="match status" value="1"/>
</dbReference>
<evidence type="ECO:0000256" key="7">
    <source>
        <dbReference type="ARBA" id="ARBA00022917"/>
    </source>
</evidence>
<feature type="binding site" evidence="11">
    <location>
        <position position="181"/>
    </location>
    <ligand>
        <name>L-tyrosine</name>
        <dbReference type="ChEBI" id="CHEBI:58315"/>
    </ligand>
</feature>
<dbReference type="FunFam" id="1.10.240.10:FF:000001">
    <property type="entry name" value="Tyrosine--tRNA ligase"/>
    <property type="match status" value="1"/>
</dbReference>
<dbReference type="Gene3D" id="3.10.290.10">
    <property type="entry name" value="RNA-binding S4 domain"/>
    <property type="match status" value="1"/>
</dbReference>
<dbReference type="CDD" id="cd00805">
    <property type="entry name" value="TyrRS_core"/>
    <property type="match status" value="1"/>
</dbReference>
<dbReference type="GO" id="GO:0004831">
    <property type="term" value="F:tyrosine-tRNA ligase activity"/>
    <property type="evidence" value="ECO:0007669"/>
    <property type="project" value="UniProtKB-UniRule"/>
</dbReference>
<dbReference type="GO" id="GO:0005524">
    <property type="term" value="F:ATP binding"/>
    <property type="evidence" value="ECO:0007669"/>
    <property type="project" value="UniProtKB-UniRule"/>
</dbReference>
<dbReference type="PROSITE" id="PS50889">
    <property type="entry name" value="S4"/>
    <property type="match status" value="1"/>
</dbReference>
<feature type="binding site" evidence="11">
    <location>
        <position position="240"/>
    </location>
    <ligand>
        <name>ATP</name>
        <dbReference type="ChEBI" id="CHEBI:30616"/>
    </ligand>
</feature>
<feature type="binding site" evidence="11">
    <location>
        <position position="40"/>
    </location>
    <ligand>
        <name>L-tyrosine</name>
        <dbReference type="ChEBI" id="CHEBI:58315"/>
    </ligand>
</feature>
<feature type="binding site" evidence="11">
    <location>
        <position position="177"/>
    </location>
    <ligand>
        <name>L-tyrosine</name>
        <dbReference type="ChEBI" id="CHEBI:58315"/>
    </ligand>
</feature>
<keyword evidence="2 11" id="KW-0963">Cytoplasm</keyword>
<dbReference type="Pfam" id="PF00579">
    <property type="entry name" value="tRNA-synt_1b"/>
    <property type="match status" value="1"/>
</dbReference>
<organism evidence="13 14">
    <name type="scientific">Haematobacter genomosp. 1</name>
    <dbReference type="NCBI Taxonomy" id="366618"/>
    <lineage>
        <taxon>Bacteria</taxon>
        <taxon>Pseudomonadati</taxon>
        <taxon>Pseudomonadota</taxon>
        <taxon>Alphaproteobacteria</taxon>
        <taxon>Rhodobacterales</taxon>
        <taxon>Paracoccaceae</taxon>
        <taxon>Haematobacter</taxon>
    </lineage>
</organism>
<dbReference type="GO" id="GO:0003723">
    <property type="term" value="F:RNA binding"/>
    <property type="evidence" value="ECO:0007669"/>
    <property type="project" value="UniProtKB-KW"/>
</dbReference>
<keyword evidence="6 12" id="KW-0694">RNA-binding</keyword>
<reference evidence="13 14" key="1">
    <citation type="submission" date="2016-12" db="EMBL/GenBank/DDBJ databases">
        <title>Comparison of Traditional DNA-DNA Hybridization with In Silico Genomic Analysis.</title>
        <authorList>
            <person name="Nicholson A.C."/>
            <person name="Humrighouse B.W."/>
            <person name="Graziano J."/>
            <person name="Lasker B."/>
            <person name="Whitney A.M."/>
            <person name="Mcquiston J.R."/>
        </authorList>
    </citation>
    <scope>NUCLEOTIDE SEQUENCE [LARGE SCALE GENOMIC DNA]</scope>
    <source>
        <strain evidence="13 14">H2240</strain>
    </source>
</reference>
<evidence type="ECO:0000313" key="14">
    <source>
        <dbReference type="Proteomes" id="UP000196878"/>
    </source>
</evidence>
<dbReference type="FunFam" id="3.40.50.620:FF:000008">
    <property type="entry name" value="Tyrosine--tRNA ligase"/>
    <property type="match status" value="1"/>
</dbReference>
<dbReference type="SUPFAM" id="SSF55174">
    <property type="entry name" value="Alpha-L RNA-binding motif"/>
    <property type="match status" value="1"/>
</dbReference>
<evidence type="ECO:0000256" key="12">
    <source>
        <dbReference type="PROSITE-ProRule" id="PRU00182"/>
    </source>
</evidence>
<comment type="similarity">
    <text evidence="10 11">Belongs to the class-I aminoacyl-tRNA synthetase family. TyrS type 1 subfamily.</text>
</comment>
<gene>
    <name evidence="11" type="primary">tyrS</name>
    <name evidence="13" type="ORF">CDV49_16345</name>
</gene>
<accession>A0A212A8D6</accession>
<keyword evidence="7 11" id="KW-0648">Protein biosynthesis</keyword>
<dbReference type="InterPro" id="IPR002305">
    <property type="entry name" value="aa-tRNA-synth_Ic"/>
</dbReference>
<dbReference type="InterPro" id="IPR002307">
    <property type="entry name" value="Tyr-tRNA-ligase"/>
</dbReference>
<evidence type="ECO:0000256" key="10">
    <source>
        <dbReference type="ARBA" id="ARBA00060965"/>
    </source>
</evidence>
<evidence type="ECO:0000256" key="5">
    <source>
        <dbReference type="ARBA" id="ARBA00022840"/>
    </source>
</evidence>
<evidence type="ECO:0000256" key="1">
    <source>
        <dbReference type="ARBA" id="ARBA00004496"/>
    </source>
</evidence>
<comment type="subunit">
    <text evidence="11">Homodimer.</text>
</comment>
<evidence type="ECO:0000256" key="3">
    <source>
        <dbReference type="ARBA" id="ARBA00022598"/>
    </source>
</evidence>
<feature type="short sequence motif" description="'KMSKS' region" evidence="11">
    <location>
        <begin position="237"/>
        <end position="241"/>
    </location>
</feature>
<evidence type="ECO:0000256" key="8">
    <source>
        <dbReference type="ARBA" id="ARBA00023146"/>
    </source>
</evidence>
<name>A0A212A8D6_9RHOB</name>
<dbReference type="Gene3D" id="3.40.50.620">
    <property type="entry name" value="HUPs"/>
    <property type="match status" value="1"/>
</dbReference>
<evidence type="ECO:0000256" key="4">
    <source>
        <dbReference type="ARBA" id="ARBA00022741"/>
    </source>
</evidence>
<comment type="catalytic activity">
    <reaction evidence="9 11">
        <text>tRNA(Tyr) + L-tyrosine + ATP = L-tyrosyl-tRNA(Tyr) + AMP + diphosphate + H(+)</text>
        <dbReference type="Rhea" id="RHEA:10220"/>
        <dbReference type="Rhea" id="RHEA-COMP:9706"/>
        <dbReference type="Rhea" id="RHEA-COMP:9707"/>
        <dbReference type="ChEBI" id="CHEBI:15378"/>
        <dbReference type="ChEBI" id="CHEBI:30616"/>
        <dbReference type="ChEBI" id="CHEBI:33019"/>
        <dbReference type="ChEBI" id="CHEBI:58315"/>
        <dbReference type="ChEBI" id="CHEBI:78442"/>
        <dbReference type="ChEBI" id="CHEBI:78536"/>
        <dbReference type="ChEBI" id="CHEBI:456215"/>
        <dbReference type="EC" id="6.1.1.1"/>
    </reaction>
</comment>
<dbReference type="RefSeq" id="WP_088216476.1">
    <property type="nucleotide sequence ID" value="NZ_NIPW01000034.1"/>
</dbReference>
<keyword evidence="14" id="KW-1185">Reference proteome</keyword>
<dbReference type="Proteomes" id="UP000196878">
    <property type="component" value="Unassembled WGS sequence"/>
</dbReference>